<dbReference type="InterPro" id="IPR023393">
    <property type="entry name" value="START-like_dom_sf"/>
</dbReference>
<feature type="transmembrane region" description="Helical" evidence="2">
    <location>
        <begin position="6"/>
        <end position="28"/>
    </location>
</feature>
<accession>V4LH78</accession>
<dbReference type="SUPFAM" id="SSF55961">
    <property type="entry name" value="Bet v1-like"/>
    <property type="match status" value="1"/>
</dbReference>
<dbReference type="PROSITE" id="PS50848">
    <property type="entry name" value="START"/>
    <property type="match status" value="1"/>
</dbReference>
<evidence type="ECO:0000313" key="4">
    <source>
        <dbReference type="EMBL" id="ESQ43064.1"/>
    </source>
</evidence>
<feature type="domain" description="START" evidence="3">
    <location>
        <begin position="148"/>
        <end position="339"/>
    </location>
</feature>
<keyword evidence="2" id="KW-0472">Membrane</keyword>
<dbReference type="FunFam" id="3.30.530.20:FF:000006">
    <property type="entry name" value="StAR-related lipid transfer protein 7, mitochondrial"/>
    <property type="match status" value="1"/>
</dbReference>
<dbReference type="PANTHER" id="PTHR19308">
    <property type="entry name" value="PHOSPHATIDYLCHOLINE TRANSFER PROTEIN"/>
    <property type="match status" value="1"/>
</dbReference>
<dbReference type="EMBL" id="KI517464">
    <property type="protein sequence ID" value="ESQ43064.1"/>
    <property type="molecule type" value="Genomic_DNA"/>
</dbReference>
<evidence type="ECO:0000256" key="1">
    <source>
        <dbReference type="SAM" id="MobiDB-lite"/>
    </source>
</evidence>
<evidence type="ECO:0000259" key="3">
    <source>
        <dbReference type="PROSITE" id="PS50848"/>
    </source>
</evidence>
<dbReference type="Gene3D" id="3.30.530.20">
    <property type="match status" value="1"/>
</dbReference>
<reference evidence="4 5" key="1">
    <citation type="journal article" date="2013" name="Front. Plant Sci.">
        <title>The Reference Genome of the Halophytic Plant Eutrema salsugineum.</title>
        <authorList>
            <person name="Yang R."/>
            <person name="Jarvis D.E."/>
            <person name="Chen H."/>
            <person name="Beilstein M.A."/>
            <person name="Grimwood J."/>
            <person name="Jenkins J."/>
            <person name="Shu S."/>
            <person name="Prochnik S."/>
            <person name="Xin M."/>
            <person name="Ma C."/>
            <person name="Schmutz J."/>
            <person name="Wing R.A."/>
            <person name="Mitchell-Olds T."/>
            <person name="Schumaker K.S."/>
            <person name="Wang X."/>
        </authorList>
    </citation>
    <scope>NUCLEOTIDE SEQUENCE [LARGE SCALE GENOMIC DNA]</scope>
</reference>
<dbReference type="GO" id="GO:0008289">
    <property type="term" value="F:lipid binding"/>
    <property type="evidence" value="ECO:0007669"/>
    <property type="project" value="InterPro"/>
</dbReference>
<evidence type="ECO:0000256" key="2">
    <source>
        <dbReference type="SAM" id="Phobius"/>
    </source>
</evidence>
<dbReference type="Pfam" id="PF01852">
    <property type="entry name" value="START"/>
    <property type="match status" value="1"/>
</dbReference>
<dbReference type="OrthoDB" id="1295045at2759"/>
<dbReference type="AlphaFoldDB" id="V4LH78"/>
<sequence>MDLLVSIILGLIVGWLAFVVGLIIGWAWKPRWVSSSSSNNLKVKLQCSAPRSFDLSLPSSPSPRSATSPLKGFGSAPCLKALVCDTWTMALRQQKTISPVSSSSSCDSSDHVDVIAGGKKTEERLPNTVTELDLRHLVQLVERKDGGQAWIQIMDRFTPGMRYQAWLREPKSGPTEYRSRTVFEDATPEVLRDFFWDDEFRPTWDTMLSNSTTVEECPTTGTMIVRWIRKFPFFCSDREYVIGRRIWNCGNSYYCVTKGVSVPSIPRNNKQKRVELFYSSWCIRPVESRREDGVTSACEVLLFHHEDMGIPREIAKLGVKRGMWGAVKKMEPGLRAYQEQRLSGGESKLSRPALMAQINTKITSEHLISLSNGASPVAETAVTLDRGNHAANLKKLLILGGAVAVVCTLSGGGFAPPAFLLGFGKKFVNGGRKRQPQGTATTTTQSQTTSP</sequence>
<feature type="compositionally biased region" description="Low complexity" evidence="1">
    <location>
        <begin position="439"/>
        <end position="451"/>
    </location>
</feature>
<dbReference type="InterPro" id="IPR051213">
    <property type="entry name" value="START_lipid_transfer"/>
</dbReference>
<dbReference type="OMA" id="RIWNCGN"/>
<dbReference type="GO" id="GO:0009611">
    <property type="term" value="P:response to wounding"/>
    <property type="evidence" value="ECO:0007669"/>
    <property type="project" value="EnsemblPlants"/>
</dbReference>
<feature type="transmembrane region" description="Helical" evidence="2">
    <location>
        <begin position="396"/>
        <end position="415"/>
    </location>
</feature>
<keyword evidence="2" id="KW-0812">Transmembrane</keyword>
<dbReference type="InterPro" id="IPR002913">
    <property type="entry name" value="START_lipid-bd_dom"/>
</dbReference>
<keyword evidence="2" id="KW-1133">Transmembrane helix</keyword>
<dbReference type="CDD" id="cd08870">
    <property type="entry name" value="START_STARD2_7-like"/>
    <property type="match status" value="1"/>
</dbReference>
<dbReference type="GO" id="GO:0005737">
    <property type="term" value="C:cytoplasm"/>
    <property type="evidence" value="ECO:0007669"/>
    <property type="project" value="UniProtKB-ARBA"/>
</dbReference>
<name>V4LH78_EUTSA</name>
<evidence type="ECO:0000313" key="5">
    <source>
        <dbReference type="Proteomes" id="UP000030689"/>
    </source>
</evidence>
<keyword evidence="5" id="KW-1185">Reference proteome</keyword>
<dbReference type="Proteomes" id="UP000030689">
    <property type="component" value="Unassembled WGS sequence"/>
</dbReference>
<feature type="region of interest" description="Disordered" evidence="1">
    <location>
        <begin position="431"/>
        <end position="451"/>
    </location>
</feature>
<dbReference type="KEGG" id="eus:EUTSA_v10013518mg"/>
<dbReference type="Gramene" id="ESQ43064">
    <property type="protein sequence ID" value="ESQ43064"/>
    <property type="gene ID" value="EUTSA_v10013518mg"/>
</dbReference>
<dbReference type="eggNOG" id="KOG2761">
    <property type="taxonomic scope" value="Eukaryota"/>
</dbReference>
<protein>
    <recommendedName>
        <fullName evidence="3">START domain-containing protein</fullName>
    </recommendedName>
</protein>
<gene>
    <name evidence="4" type="ORF">EUTSA_v10013518mg</name>
</gene>
<organism evidence="4 5">
    <name type="scientific">Eutrema salsugineum</name>
    <name type="common">Saltwater cress</name>
    <name type="synonym">Sisymbrium salsugineum</name>
    <dbReference type="NCBI Taxonomy" id="72664"/>
    <lineage>
        <taxon>Eukaryota</taxon>
        <taxon>Viridiplantae</taxon>
        <taxon>Streptophyta</taxon>
        <taxon>Embryophyta</taxon>
        <taxon>Tracheophyta</taxon>
        <taxon>Spermatophyta</taxon>
        <taxon>Magnoliopsida</taxon>
        <taxon>eudicotyledons</taxon>
        <taxon>Gunneridae</taxon>
        <taxon>Pentapetalae</taxon>
        <taxon>rosids</taxon>
        <taxon>malvids</taxon>
        <taxon>Brassicales</taxon>
        <taxon>Brassicaceae</taxon>
        <taxon>Eutremeae</taxon>
        <taxon>Eutrema</taxon>
    </lineage>
</organism>
<proteinExistence type="predicted"/>
<dbReference type="STRING" id="72664.V4LH78"/>
<dbReference type="PANTHER" id="PTHR19308:SF37">
    <property type="entry name" value="POLYKETIDE CYCLASE_DEHYDRASE AND LIPID TRANSPORT SUPERFAMILY PROTEIN"/>
    <property type="match status" value="1"/>
</dbReference>